<dbReference type="CDD" id="cd02853">
    <property type="entry name" value="E_set_MTHase_like_N"/>
    <property type="match status" value="1"/>
</dbReference>
<evidence type="ECO:0000313" key="2">
    <source>
        <dbReference type="Proteomes" id="UP000249130"/>
    </source>
</evidence>
<comment type="caution">
    <text evidence="1">The sequence shown here is derived from an EMBL/GenBank/DDBJ whole genome shotgun (WGS) entry which is preliminary data.</text>
</comment>
<keyword evidence="2" id="KW-1185">Reference proteome</keyword>
<sequence>MTLRLAGQDLAMNKADRGWFELTVPEAEAGQDYQFVLEDGFAVPDPTARAQAGDVHGPSRLVDPKAYRWQSA</sequence>
<protein>
    <recommendedName>
        <fullName evidence="3">Malto-oligosyltrehalose trehalohydrolase</fullName>
    </recommendedName>
</protein>
<evidence type="ECO:0000313" key="1">
    <source>
        <dbReference type="EMBL" id="RAI31459.1"/>
    </source>
</evidence>
<dbReference type="EMBL" id="NPEX01000905">
    <property type="protein sequence ID" value="RAI31459.1"/>
    <property type="molecule type" value="Genomic_DNA"/>
</dbReference>
<organism evidence="1 2">
    <name type="scientific">Rhodoplanes roseus</name>
    <dbReference type="NCBI Taxonomy" id="29409"/>
    <lineage>
        <taxon>Bacteria</taxon>
        <taxon>Pseudomonadati</taxon>
        <taxon>Pseudomonadota</taxon>
        <taxon>Alphaproteobacteria</taxon>
        <taxon>Hyphomicrobiales</taxon>
        <taxon>Nitrobacteraceae</taxon>
        <taxon>Rhodoplanes</taxon>
    </lineage>
</organism>
<name>A0A327JY91_9BRAD</name>
<feature type="non-terminal residue" evidence="1">
    <location>
        <position position="72"/>
    </location>
</feature>
<proteinExistence type="predicted"/>
<dbReference type="AlphaFoldDB" id="A0A327JY91"/>
<dbReference type="SUPFAM" id="SSF81296">
    <property type="entry name" value="E set domains"/>
    <property type="match status" value="1"/>
</dbReference>
<dbReference type="Gene3D" id="2.60.40.10">
    <property type="entry name" value="Immunoglobulins"/>
    <property type="match status" value="1"/>
</dbReference>
<dbReference type="InterPro" id="IPR014756">
    <property type="entry name" value="Ig_E-set"/>
</dbReference>
<gene>
    <name evidence="1" type="ORF">CH341_32665</name>
</gene>
<dbReference type="InterPro" id="IPR013783">
    <property type="entry name" value="Ig-like_fold"/>
</dbReference>
<dbReference type="Proteomes" id="UP000249130">
    <property type="component" value="Unassembled WGS sequence"/>
</dbReference>
<accession>A0A327JY91</accession>
<evidence type="ECO:0008006" key="3">
    <source>
        <dbReference type="Google" id="ProtNLM"/>
    </source>
</evidence>
<reference evidence="1 2" key="1">
    <citation type="submission" date="2017-07" db="EMBL/GenBank/DDBJ databases">
        <title>Draft Genome Sequences of Select Purple Nonsulfur Bacteria.</title>
        <authorList>
            <person name="Lasarre B."/>
            <person name="Mckinlay J.B."/>
        </authorList>
    </citation>
    <scope>NUCLEOTIDE SEQUENCE [LARGE SCALE GENOMIC DNA]</scope>
    <source>
        <strain evidence="1 2">DSM 5909</strain>
    </source>
</reference>